<protein>
    <submittedName>
        <fullName evidence="2">Thionin-like protein 2</fullName>
    </submittedName>
</protein>
<dbReference type="AlphaFoldDB" id="A0A1S4CZF4"/>
<dbReference type="InterPro" id="IPR038975">
    <property type="entry name" value="THNL"/>
</dbReference>
<dbReference type="PaxDb" id="4097-A0A1S4CZF4"/>
<keyword evidence="1" id="KW-1185">Reference proteome</keyword>
<dbReference type="OMA" id="TDCYTRC"/>
<dbReference type="KEGG" id="nta:107824287"/>
<dbReference type="OrthoDB" id="653285at2759"/>
<dbReference type="PANTHER" id="PTHR36312:SF7">
    <property type="entry name" value="THIONIN-LIKE PROTEIN 2"/>
    <property type="match status" value="1"/>
</dbReference>
<dbReference type="RefSeq" id="XP_016506522.1">
    <property type="nucleotide sequence ID" value="XM_016651036.1"/>
</dbReference>
<name>A0A1S4CZF4_TOBAC</name>
<reference evidence="1" key="1">
    <citation type="journal article" date="2014" name="Nat. Commun.">
        <title>The tobacco genome sequence and its comparison with those of tomato and potato.</title>
        <authorList>
            <person name="Sierro N."/>
            <person name="Battey J.N."/>
            <person name="Ouadi S."/>
            <person name="Bakaher N."/>
            <person name="Bovet L."/>
            <person name="Willig A."/>
            <person name="Goepfert S."/>
            <person name="Peitsch M.C."/>
            <person name="Ivanov N.V."/>
        </authorList>
    </citation>
    <scope>NUCLEOTIDE SEQUENCE [LARGE SCALE GENOMIC DNA]</scope>
</reference>
<dbReference type="PANTHER" id="PTHR36312">
    <property type="entry name" value="THIONIN-LIKE PROTEIN 1"/>
    <property type="match status" value="1"/>
</dbReference>
<dbReference type="Proteomes" id="UP000790787">
    <property type="component" value="Chromosome 6"/>
</dbReference>
<sequence length="162" mass="17782">MCVFWLIGLLSQNIIYIYICVATSGQDIVGKKGVKERMESMKLRAFVIAIVFLGLFVGQSSASFSDCYTRCFIFCMIDPSQTVCKCTTKCLKQCIFNSDSGNSVSTNSIQHKADSSNLNFCKLGCAFSTCSTLSKKHQPNGEKMDDCVGSCSRNCTKSYSSP</sequence>
<evidence type="ECO:0000313" key="2">
    <source>
        <dbReference type="RefSeq" id="XP_016506522.1"/>
    </source>
</evidence>
<accession>A0A1S4CZF4</accession>
<organism evidence="1 2">
    <name type="scientific">Nicotiana tabacum</name>
    <name type="common">Common tobacco</name>
    <dbReference type="NCBI Taxonomy" id="4097"/>
    <lineage>
        <taxon>Eukaryota</taxon>
        <taxon>Viridiplantae</taxon>
        <taxon>Streptophyta</taxon>
        <taxon>Embryophyta</taxon>
        <taxon>Tracheophyta</taxon>
        <taxon>Spermatophyta</taxon>
        <taxon>Magnoliopsida</taxon>
        <taxon>eudicotyledons</taxon>
        <taxon>Gunneridae</taxon>
        <taxon>Pentapetalae</taxon>
        <taxon>asterids</taxon>
        <taxon>lamiids</taxon>
        <taxon>Solanales</taxon>
        <taxon>Solanaceae</taxon>
        <taxon>Nicotianoideae</taxon>
        <taxon>Nicotianeae</taxon>
        <taxon>Nicotiana</taxon>
    </lineage>
</organism>
<evidence type="ECO:0000313" key="1">
    <source>
        <dbReference type="Proteomes" id="UP000790787"/>
    </source>
</evidence>
<dbReference type="GeneID" id="107824287"/>
<proteinExistence type="predicted"/>
<reference evidence="2" key="2">
    <citation type="submission" date="2025-08" db="UniProtKB">
        <authorList>
            <consortium name="RefSeq"/>
        </authorList>
    </citation>
    <scope>IDENTIFICATION</scope>
</reference>
<gene>
    <name evidence="2" type="primary">LOC107824287</name>
</gene>